<dbReference type="OrthoDB" id="1882119at2759"/>
<reference evidence="2 3" key="1">
    <citation type="submission" date="2020-02" db="EMBL/GenBank/DDBJ databases">
        <authorList>
            <person name="Ma Q."/>
            <person name="Huang Y."/>
            <person name="Song X."/>
            <person name="Pei D."/>
        </authorList>
    </citation>
    <scope>NUCLEOTIDE SEQUENCE [LARGE SCALE GENOMIC DNA]</scope>
    <source>
        <strain evidence="2">Sxm20200214</strain>
        <tissue evidence="2">Leaf</tissue>
    </source>
</reference>
<dbReference type="AlphaFoldDB" id="A0A8X7NZZ1"/>
<organism evidence="2 3">
    <name type="scientific">Brassica carinata</name>
    <name type="common">Ethiopian mustard</name>
    <name type="synonym">Abyssinian cabbage</name>
    <dbReference type="NCBI Taxonomy" id="52824"/>
    <lineage>
        <taxon>Eukaryota</taxon>
        <taxon>Viridiplantae</taxon>
        <taxon>Streptophyta</taxon>
        <taxon>Embryophyta</taxon>
        <taxon>Tracheophyta</taxon>
        <taxon>Spermatophyta</taxon>
        <taxon>Magnoliopsida</taxon>
        <taxon>eudicotyledons</taxon>
        <taxon>Gunneridae</taxon>
        <taxon>Pentapetalae</taxon>
        <taxon>rosids</taxon>
        <taxon>malvids</taxon>
        <taxon>Brassicales</taxon>
        <taxon>Brassicaceae</taxon>
        <taxon>Brassiceae</taxon>
        <taxon>Brassica</taxon>
    </lineage>
</organism>
<evidence type="ECO:0000313" key="2">
    <source>
        <dbReference type="EMBL" id="KAG2240909.1"/>
    </source>
</evidence>
<name>A0A8X7NZZ1_BRACI</name>
<sequence length="670" mass="75760">MVAKRNSKKLRPSKISDPDTLFRSLASSVASAAQVSKQPILKNLLCILGKLSSTQLINWDSVNVASHYWNLKSSGESVSFVDVCSLSDVLFTELDRSFKCMFSTLSKESCYTFASGEESIELAILYLRCCMRIITLLLPGHDMALEKAKALLSILSGLISATYEGTSSSDETRRKFLCTGLEVFIDEVLVNKSIRDLLFRVDPAFSSCILFSKHDMAGVVEMVSAHFILSVSDEKLNEMYVERLYWKQVSPVRPPHPAMFSAPRMIHAYVVLLVSDAIGICCVKGLDLQLFDRCIDAFDKSVVLYTRYTCKDENDPSGKFGVSTSSSRMRTTHLLLPSTLEKVNEVTVKLKDSWGSYHSSNARRENDELVACSVAYAKETLSVFDSSYSENTLSQILSVLGCAILRASSDDVMDSVLQKYSASSVEDLYLLASILKLMSCSTLQVIRVLRHYRSEDVGDVRSCKEYKSMMDVVQRFEKFSVHLPGQSFLHDRMESHPHVHLKSKWMLMHFSGLLSVSFALKLDFLMKGSILGCWYLCIYLSWKGVTWNHLCTQKVRHLPYHPKTWKLLVKLKRKLSGAKDAENGSDSGVGVEEKSCNGEKYLWLLGEKGDMKSRDVEDLADFVVCEPGKDYSDWLKGRERFRSQKWKCGKTALQRWKKKQKAWRERAKGI</sequence>
<evidence type="ECO:0000259" key="1">
    <source>
        <dbReference type="Pfam" id="PF25104"/>
    </source>
</evidence>
<protein>
    <recommendedName>
        <fullName evidence="1">DUF7812 domain-containing protein</fullName>
    </recommendedName>
</protein>
<dbReference type="InterPro" id="IPR056714">
    <property type="entry name" value="DUF7812"/>
</dbReference>
<feature type="domain" description="DUF7812" evidence="1">
    <location>
        <begin position="125"/>
        <end position="532"/>
    </location>
</feature>
<comment type="caution">
    <text evidence="2">The sequence shown here is derived from an EMBL/GenBank/DDBJ whole genome shotgun (WGS) entry which is preliminary data.</text>
</comment>
<dbReference type="EMBL" id="JAAMPC010001368">
    <property type="protein sequence ID" value="KAG2240909.1"/>
    <property type="molecule type" value="Genomic_DNA"/>
</dbReference>
<proteinExistence type="predicted"/>
<dbReference type="Pfam" id="PF25104">
    <property type="entry name" value="DUF7812"/>
    <property type="match status" value="1"/>
</dbReference>
<keyword evidence="3" id="KW-1185">Reference proteome</keyword>
<dbReference type="PANTHER" id="PTHR36786:SF1">
    <property type="entry name" value="2-ISOPROPYLMALATE SYNTHASE"/>
    <property type="match status" value="1"/>
</dbReference>
<dbReference type="PANTHER" id="PTHR36786">
    <property type="entry name" value="2-ISOPROPYLMALATE SYNTHASE"/>
    <property type="match status" value="1"/>
</dbReference>
<dbReference type="Proteomes" id="UP000886595">
    <property type="component" value="Unassembled WGS sequence"/>
</dbReference>
<accession>A0A8X7NZZ1</accession>
<evidence type="ECO:0000313" key="3">
    <source>
        <dbReference type="Proteomes" id="UP000886595"/>
    </source>
</evidence>
<gene>
    <name evidence="2" type="ORF">Bca52824_096989</name>
</gene>